<keyword evidence="5" id="KW-0663">Pyridoxal phosphate</keyword>
<dbReference type="EC" id="2.6.1.-" evidence="7"/>
<dbReference type="CDD" id="cd00609">
    <property type="entry name" value="AAT_like"/>
    <property type="match status" value="1"/>
</dbReference>
<evidence type="ECO:0000313" key="10">
    <source>
        <dbReference type="Proteomes" id="UP000317078"/>
    </source>
</evidence>
<proteinExistence type="inferred from homology"/>
<comment type="caution">
    <text evidence="9">The sequence shown here is derived from an EMBL/GenBank/DDBJ whole genome shotgun (WGS) entry which is preliminary data.</text>
</comment>
<evidence type="ECO:0000256" key="1">
    <source>
        <dbReference type="ARBA" id="ARBA00001933"/>
    </source>
</evidence>
<dbReference type="PRINTS" id="PR00753">
    <property type="entry name" value="ACCSYNTHASE"/>
</dbReference>
<comment type="similarity">
    <text evidence="2 7">Belongs to the class-I pyridoxal-phosphate-dependent aminotransferase family.</text>
</comment>
<comment type="cofactor">
    <cofactor evidence="1 7">
        <name>pyridoxal 5'-phosphate</name>
        <dbReference type="ChEBI" id="CHEBI:597326"/>
    </cofactor>
</comment>
<evidence type="ECO:0000256" key="5">
    <source>
        <dbReference type="ARBA" id="ARBA00022898"/>
    </source>
</evidence>
<gene>
    <name evidence="9" type="ORF">EAH89_11790</name>
</gene>
<evidence type="ECO:0000259" key="8">
    <source>
        <dbReference type="Pfam" id="PF00155"/>
    </source>
</evidence>
<name>A0A502G549_9PROT</name>
<organism evidence="9 10">
    <name type="scientific">Muricoccus nepalensis</name>
    <dbReference type="NCBI Taxonomy" id="1854500"/>
    <lineage>
        <taxon>Bacteria</taxon>
        <taxon>Pseudomonadati</taxon>
        <taxon>Pseudomonadota</taxon>
        <taxon>Alphaproteobacteria</taxon>
        <taxon>Acetobacterales</taxon>
        <taxon>Roseomonadaceae</taxon>
        <taxon>Muricoccus</taxon>
    </lineage>
</organism>
<dbReference type="GO" id="GO:0004069">
    <property type="term" value="F:L-aspartate:2-oxoglutarate aminotransferase activity"/>
    <property type="evidence" value="ECO:0007669"/>
    <property type="project" value="UniProtKB-EC"/>
</dbReference>
<evidence type="ECO:0000313" key="9">
    <source>
        <dbReference type="EMBL" id="TPG57137.1"/>
    </source>
</evidence>
<dbReference type="GO" id="GO:0006520">
    <property type="term" value="P:amino acid metabolic process"/>
    <property type="evidence" value="ECO:0007669"/>
    <property type="project" value="InterPro"/>
</dbReference>
<evidence type="ECO:0000256" key="7">
    <source>
        <dbReference type="RuleBase" id="RU000481"/>
    </source>
</evidence>
<dbReference type="RefSeq" id="WP_140883200.1">
    <property type="nucleotide sequence ID" value="NZ_RCZP01000009.1"/>
</dbReference>
<comment type="catalytic activity">
    <reaction evidence="6">
        <text>L-aspartate + 2-oxoglutarate = oxaloacetate + L-glutamate</text>
        <dbReference type="Rhea" id="RHEA:21824"/>
        <dbReference type="ChEBI" id="CHEBI:16452"/>
        <dbReference type="ChEBI" id="CHEBI:16810"/>
        <dbReference type="ChEBI" id="CHEBI:29985"/>
        <dbReference type="ChEBI" id="CHEBI:29991"/>
        <dbReference type="EC" id="2.6.1.1"/>
    </reaction>
</comment>
<evidence type="ECO:0000256" key="3">
    <source>
        <dbReference type="ARBA" id="ARBA00022576"/>
    </source>
</evidence>
<dbReference type="PROSITE" id="PS00105">
    <property type="entry name" value="AA_TRANSFER_CLASS_1"/>
    <property type="match status" value="1"/>
</dbReference>
<protein>
    <recommendedName>
        <fullName evidence="7">Aminotransferase</fullName>
        <ecNumber evidence="7">2.6.1.-</ecNumber>
    </recommendedName>
</protein>
<dbReference type="InterPro" id="IPR004838">
    <property type="entry name" value="NHTrfase_class1_PyrdxlP-BS"/>
</dbReference>
<keyword evidence="10" id="KW-1185">Reference proteome</keyword>
<dbReference type="Pfam" id="PF00155">
    <property type="entry name" value="Aminotran_1_2"/>
    <property type="match status" value="1"/>
</dbReference>
<feature type="domain" description="Aminotransferase class I/classII large" evidence="8">
    <location>
        <begin position="33"/>
        <end position="383"/>
    </location>
</feature>
<dbReference type="Gene3D" id="3.40.640.10">
    <property type="entry name" value="Type I PLP-dependent aspartate aminotransferase-like (Major domain)"/>
    <property type="match status" value="1"/>
</dbReference>
<dbReference type="Proteomes" id="UP000317078">
    <property type="component" value="Unassembled WGS sequence"/>
</dbReference>
<dbReference type="InterPro" id="IPR050596">
    <property type="entry name" value="AspAT/PAT-like"/>
</dbReference>
<dbReference type="InterPro" id="IPR004839">
    <property type="entry name" value="Aminotransferase_I/II_large"/>
</dbReference>
<reference evidence="9 10" key="1">
    <citation type="journal article" date="2019" name="Environ. Microbiol.">
        <title>Species interactions and distinct microbial communities in high Arctic permafrost affected cryosols are associated with the CH4 and CO2 gas fluxes.</title>
        <authorList>
            <person name="Altshuler I."/>
            <person name="Hamel J."/>
            <person name="Turney S."/>
            <person name="Magnuson E."/>
            <person name="Levesque R."/>
            <person name="Greer C."/>
            <person name="Whyte L.G."/>
        </authorList>
    </citation>
    <scope>NUCLEOTIDE SEQUENCE [LARGE SCALE GENOMIC DNA]</scope>
    <source>
        <strain evidence="9 10">S9.3B</strain>
    </source>
</reference>
<dbReference type="GO" id="GO:0030170">
    <property type="term" value="F:pyridoxal phosphate binding"/>
    <property type="evidence" value="ECO:0007669"/>
    <property type="project" value="InterPro"/>
</dbReference>
<keyword evidence="3 7" id="KW-0032">Aminotransferase</keyword>
<dbReference type="OrthoDB" id="9766084at2"/>
<accession>A0A502G549</accession>
<dbReference type="EMBL" id="RCZP01000009">
    <property type="protein sequence ID" value="TPG57137.1"/>
    <property type="molecule type" value="Genomic_DNA"/>
</dbReference>
<dbReference type="PANTHER" id="PTHR46383:SF1">
    <property type="entry name" value="ASPARTATE AMINOTRANSFERASE"/>
    <property type="match status" value="1"/>
</dbReference>
<dbReference type="AlphaFoldDB" id="A0A502G549"/>
<sequence>MPPLNPLVLDTGTPPIPEIQACGARYDGSRGPLLNLCQAVPAYPPPPAMLARLAEAAGSPDAARYGPIAGDDALREAYAAHLGAIYGGDLSAKDVAITAGCNQAYFVVMAALAQRGDAVLLPTPWYFNHSMTLDMLGIEARPLPCRSQSGFVPDPEDAEALIDERVRAIVLVTPNNPTGAVYPAEVIRRFHDLCRQRGIWLVLDETYRDFLPPGQDRLHDLPEGGAWPDNLVQLYSFSKSFAVPGHRLGAVAAPAPFLAELSKVMDCVQICASRAGQAAVAWGLGALAEWRAANRAEMNERAAAVRTAFARLPGWRLEALGAYFAYVRHPFGSTSAWEVARHLAEEHGLMCLPGPAFAGEEAHLRIAFANVDAAAIDGMVERLRAATP</sequence>
<dbReference type="SUPFAM" id="SSF53383">
    <property type="entry name" value="PLP-dependent transferases"/>
    <property type="match status" value="1"/>
</dbReference>
<dbReference type="InterPro" id="IPR015424">
    <property type="entry name" value="PyrdxlP-dep_Trfase"/>
</dbReference>
<dbReference type="NCBIfam" id="NF005732">
    <property type="entry name" value="PRK07550.1"/>
    <property type="match status" value="1"/>
</dbReference>
<dbReference type="PANTHER" id="PTHR46383">
    <property type="entry name" value="ASPARTATE AMINOTRANSFERASE"/>
    <property type="match status" value="1"/>
</dbReference>
<evidence type="ECO:0000256" key="6">
    <source>
        <dbReference type="ARBA" id="ARBA00049185"/>
    </source>
</evidence>
<evidence type="ECO:0000256" key="2">
    <source>
        <dbReference type="ARBA" id="ARBA00007441"/>
    </source>
</evidence>
<evidence type="ECO:0000256" key="4">
    <source>
        <dbReference type="ARBA" id="ARBA00022679"/>
    </source>
</evidence>
<dbReference type="InterPro" id="IPR015421">
    <property type="entry name" value="PyrdxlP-dep_Trfase_major"/>
</dbReference>
<keyword evidence="4 7" id="KW-0808">Transferase</keyword>